<reference evidence="1" key="2">
    <citation type="journal article" date="2015" name="Data Brief">
        <title>Shoot transcriptome of the giant reed, Arundo donax.</title>
        <authorList>
            <person name="Barrero R.A."/>
            <person name="Guerrero F.D."/>
            <person name="Moolhuijzen P."/>
            <person name="Goolsby J.A."/>
            <person name="Tidwell J."/>
            <person name="Bellgard S.E."/>
            <person name="Bellgard M.I."/>
        </authorList>
    </citation>
    <scope>NUCLEOTIDE SEQUENCE</scope>
    <source>
        <tissue evidence="1">Shoot tissue taken approximately 20 cm above the soil surface</tissue>
    </source>
</reference>
<accession>A0A0A8Z5F5</accession>
<proteinExistence type="predicted"/>
<evidence type="ECO:0000313" key="1">
    <source>
        <dbReference type="EMBL" id="JAD30077.1"/>
    </source>
</evidence>
<reference evidence="1" key="1">
    <citation type="submission" date="2014-09" db="EMBL/GenBank/DDBJ databases">
        <authorList>
            <person name="Magalhaes I.L.F."/>
            <person name="Oliveira U."/>
            <person name="Santos F.R."/>
            <person name="Vidigal T.H.D.A."/>
            <person name="Brescovit A.D."/>
            <person name="Santos A.J."/>
        </authorList>
    </citation>
    <scope>NUCLEOTIDE SEQUENCE</scope>
    <source>
        <tissue evidence="1">Shoot tissue taken approximately 20 cm above the soil surface</tissue>
    </source>
</reference>
<sequence>MPSSSRFLVQVIFLWREGKTGLCSPVNQ</sequence>
<dbReference type="EMBL" id="GBRH01267818">
    <property type="protein sequence ID" value="JAD30077.1"/>
    <property type="molecule type" value="Transcribed_RNA"/>
</dbReference>
<organism evidence="1">
    <name type="scientific">Arundo donax</name>
    <name type="common">Giant reed</name>
    <name type="synonym">Donax arundinaceus</name>
    <dbReference type="NCBI Taxonomy" id="35708"/>
    <lineage>
        <taxon>Eukaryota</taxon>
        <taxon>Viridiplantae</taxon>
        <taxon>Streptophyta</taxon>
        <taxon>Embryophyta</taxon>
        <taxon>Tracheophyta</taxon>
        <taxon>Spermatophyta</taxon>
        <taxon>Magnoliopsida</taxon>
        <taxon>Liliopsida</taxon>
        <taxon>Poales</taxon>
        <taxon>Poaceae</taxon>
        <taxon>PACMAD clade</taxon>
        <taxon>Arundinoideae</taxon>
        <taxon>Arundineae</taxon>
        <taxon>Arundo</taxon>
    </lineage>
</organism>
<protein>
    <submittedName>
        <fullName evidence="1">Uncharacterized protein</fullName>
    </submittedName>
</protein>
<name>A0A0A8Z5F5_ARUDO</name>
<dbReference type="AlphaFoldDB" id="A0A0A8Z5F5"/>